<protein>
    <recommendedName>
        <fullName evidence="4">Tail assembly chaperone</fullName>
    </recommendedName>
</protein>
<dbReference type="Proteomes" id="UP000757604">
    <property type="component" value="Unassembled WGS sequence"/>
</dbReference>
<evidence type="ECO:0000313" key="3">
    <source>
        <dbReference type="Proteomes" id="UP000757604"/>
    </source>
</evidence>
<proteinExistence type="predicted"/>
<evidence type="ECO:0000313" key="2">
    <source>
        <dbReference type="EMBL" id="MBW9062374.1"/>
    </source>
</evidence>
<feature type="region of interest" description="Disordered" evidence="1">
    <location>
        <begin position="71"/>
        <end position="91"/>
    </location>
</feature>
<dbReference type="RefSeq" id="WP_220370430.1">
    <property type="nucleotide sequence ID" value="NZ_JAEUAO010000001.1"/>
</dbReference>
<organism evidence="2 3">
    <name type="scientific">Rhizobium herbae</name>
    <dbReference type="NCBI Taxonomy" id="508661"/>
    <lineage>
        <taxon>Bacteria</taxon>
        <taxon>Pseudomonadati</taxon>
        <taxon>Pseudomonadota</taxon>
        <taxon>Alphaproteobacteria</taxon>
        <taxon>Hyphomicrobiales</taxon>
        <taxon>Rhizobiaceae</taxon>
        <taxon>Rhizobium/Agrobacterium group</taxon>
        <taxon>Rhizobium</taxon>
    </lineage>
</organism>
<accession>A0ABS7H5M3</accession>
<keyword evidence="3" id="KW-1185">Reference proteome</keyword>
<evidence type="ECO:0000256" key="1">
    <source>
        <dbReference type="SAM" id="MobiDB-lite"/>
    </source>
</evidence>
<name>A0ABS7H5M3_9HYPH</name>
<feature type="compositionally biased region" description="Basic and acidic residues" evidence="1">
    <location>
        <begin position="78"/>
        <end position="91"/>
    </location>
</feature>
<dbReference type="EMBL" id="JAEUAO010000001">
    <property type="protein sequence ID" value="MBW9062374.1"/>
    <property type="molecule type" value="Genomic_DNA"/>
</dbReference>
<reference evidence="2 3" key="1">
    <citation type="journal article" date="2021" name="MBio">
        <title>Poor Competitiveness of Bradyrhizobium in Pigeon Pea Root Colonization in Indian Soils.</title>
        <authorList>
            <person name="Chalasani D."/>
            <person name="Basu A."/>
            <person name="Pullabhotla S.V.S.R.N."/>
            <person name="Jorrin B."/>
            <person name="Neal A.L."/>
            <person name="Poole P.S."/>
            <person name="Podile A.R."/>
            <person name="Tkacz A."/>
        </authorList>
    </citation>
    <scope>NUCLEOTIDE SEQUENCE [LARGE SCALE GENOMIC DNA]</scope>
    <source>
        <strain evidence="2 3">HU44</strain>
    </source>
</reference>
<comment type="caution">
    <text evidence="2">The sequence shown here is derived from an EMBL/GenBank/DDBJ whole genome shotgun (WGS) entry which is preliminary data.</text>
</comment>
<gene>
    <name evidence="2" type="ORF">JNB71_03485</name>
</gene>
<evidence type="ECO:0008006" key="4">
    <source>
        <dbReference type="Google" id="ProtNLM"/>
    </source>
</evidence>
<sequence length="153" mass="16974">MTTETFKSDTVAVDLSGFLPVDESTLEILAPDGRKTGWNIRLAGPSHPKTIALNDAAARKELFRQKQIEQAQVNGKKYKSEEKTPDDARRETVQSIVGRIIGWNPINIGTGPIEFSEKAAEDLLIKPEMGWAYVQIAEAFGDEKRFTPRSGTK</sequence>